<sequence>MGNGPEGEERAGRPEKETHPGEAGRPAEEAAGETAGEDGRPGEEPAAGEEAAQEEAGRGAERAVSDATRLWRVLTNIVAPTTLVTGLMVYFGWAQSAIVYRAFGIDQSVLALSPQDYMFRSVSATMEPLAWLLFAVVVLVPLHVLLIRLLLRHRGPARWIVAGVAAAGFVLCLVAIVGSTGVIRSALPVVPMSLGLGVMLLGYAVHLRTVLVHRRFWPMGESPALRLVGRVSFAGLLILTLLWSTAVYTQLRGADIARDLLADVRRMPWAVVYSPERLHIEGPGVVERDLGGGAAGGKARYRYRYDGLRLLLRANGRYFLLPVCWTVGGVSRVVALPEEASLRLEFFRIPRGWRPRCPAASPPGPELPPPPAPGPGPGGPS</sequence>
<evidence type="ECO:0000313" key="3">
    <source>
        <dbReference type="EMBL" id="GAA3148213.1"/>
    </source>
</evidence>
<dbReference type="RefSeq" id="WP_344862465.1">
    <property type="nucleotide sequence ID" value="NZ_BAAAUT010000036.1"/>
</dbReference>
<name>A0ABP6NHK8_9ACTN</name>
<feature type="transmembrane region" description="Helical" evidence="2">
    <location>
        <begin position="129"/>
        <end position="147"/>
    </location>
</feature>
<evidence type="ECO:0000256" key="2">
    <source>
        <dbReference type="SAM" id="Phobius"/>
    </source>
</evidence>
<gene>
    <name evidence="3" type="ORF">GCM10010466_43990</name>
</gene>
<feature type="region of interest" description="Disordered" evidence="1">
    <location>
        <begin position="357"/>
        <end position="381"/>
    </location>
</feature>
<feature type="transmembrane region" description="Helical" evidence="2">
    <location>
        <begin position="189"/>
        <end position="206"/>
    </location>
</feature>
<evidence type="ECO:0000256" key="1">
    <source>
        <dbReference type="SAM" id="MobiDB-lite"/>
    </source>
</evidence>
<dbReference type="EMBL" id="BAAAUT010000036">
    <property type="protein sequence ID" value="GAA3148213.1"/>
    <property type="molecule type" value="Genomic_DNA"/>
</dbReference>
<accession>A0ABP6NHK8</accession>
<evidence type="ECO:0000313" key="4">
    <source>
        <dbReference type="Proteomes" id="UP001500320"/>
    </source>
</evidence>
<keyword evidence="2" id="KW-0812">Transmembrane</keyword>
<proteinExistence type="predicted"/>
<feature type="compositionally biased region" description="Pro residues" evidence="1">
    <location>
        <begin position="360"/>
        <end position="381"/>
    </location>
</feature>
<feature type="transmembrane region" description="Helical" evidence="2">
    <location>
        <begin position="73"/>
        <end position="93"/>
    </location>
</feature>
<feature type="transmembrane region" description="Helical" evidence="2">
    <location>
        <begin position="159"/>
        <end position="183"/>
    </location>
</feature>
<feature type="compositionally biased region" description="Basic and acidic residues" evidence="1">
    <location>
        <begin position="7"/>
        <end position="28"/>
    </location>
</feature>
<organism evidence="3 4">
    <name type="scientific">Planomonospora alba</name>
    <dbReference type="NCBI Taxonomy" id="161354"/>
    <lineage>
        <taxon>Bacteria</taxon>
        <taxon>Bacillati</taxon>
        <taxon>Actinomycetota</taxon>
        <taxon>Actinomycetes</taxon>
        <taxon>Streptosporangiales</taxon>
        <taxon>Streptosporangiaceae</taxon>
        <taxon>Planomonospora</taxon>
    </lineage>
</organism>
<protein>
    <submittedName>
        <fullName evidence="3">Uncharacterized protein</fullName>
    </submittedName>
</protein>
<dbReference type="Proteomes" id="UP001500320">
    <property type="component" value="Unassembled WGS sequence"/>
</dbReference>
<keyword evidence="2" id="KW-1133">Transmembrane helix</keyword>
<comment type="caution">
    <text evidence="3">The sequence shown here is derived from an EMBL/GenBank/DDBJ whole genome shotgun (WGS) entry which is preliminary data.</text>
</comment>
<feature type="transmembrane region" description="Helical" evidence="2">
    <location>
        <begin position="227"/>
        <end position="248"/>
    </location>
</feature>
<keyword evidence="4" id="KW-1185">Reference proteome</keyword>
<reference evidence="4" key="1">
    <citation type="journal article" date="2019" name="Int. J. Syst. Evol. Microbiol.">
        <title>The Global Catalogue of Microorganisms (GCM) 10K type strain sequencing project: providing services to taxonomists for standard genome sequencing and annotation.</title>
        <authorList>
            <consortium name="The Broad Institute Genomics Platform"/>
            <consortium name="The Broad Institute Genome Sequencing Center for Infectious Disease"/>
            <person name="Wu L."/>
            <person name="Ma J."/>
        </authorList>
    </citation>
    <scope>NUCLEOTIDE SEQUENCE [LARGE SCALE GENOMIC DNA]</scope>
    <source>
        <strain evidence="4">JCM 9373</strain>
    </source>
</reference>
<keyword evidence="2" id="KW-0472">Membrane</keyword>
<feature type="region of interest" description="Disordered" evidence="1">
    <location>
        <begin position="1"/>
        <end position="61"/>
    </location>
</feature>